<dbReference type="Gene3D" id="2.60.120.290">
    <property type="entry name" value="Spermadhesin, CUB domain"/>
    <property type="match status" value="1"/>
</dbReference>
<dbReference type="InterPro" id="IPR035914">
    <property type="entry name" value="Sperma_CUB_dom_sf"/>
</dbReference>
<accession>A0AAW1D784</accession>
<keyword evidence="4" id="KW-1185">Reference proteome</keyword>
<evidence type="ECO:0000313" key="3">
    <source>
        <dbReference type="EMBL" id="KAK9506884.1"/>
    </source>
</evidence>
<feature type="domain" description="CUB" evidence="2">
    <location>
        <begin position="18"/>
        <end position="73"/>
    </location>
</feature>
<proteinExistence type="predicted"/>
<keyword evidence="1" id="KW-1015">Disulfide bond</keyword>
<dbReference type="Proteomes" id="UP001461498">
    <property type="component" value="Unassembled WGS sequence"/>
</dbReference>
<name>A0AAW1D784_9HEMI</name>
<organism evidence="3 4">
    <name type="scientific">Rhynocoris fuscipes</name>
    <dbReference type="NCBI Taxonomy" id="488301"/>
    <lineage>
        <taxon>Eukaryota</taxon>
        <taxon>Metazoa</taxon>
        <taxon>Ecdysozoa</taxon>
        <taxon>Arthropoda</taxon>
        <taxon>Hexapoda</taxon>
        <taxon>Insecta</taxon>
        <taxon>Pterygota</taxon>
        <taxon>Neoptera</taxon>
        <taxon>Paraneoptera</taxon>
        <taxon>Hemiptera</taxon>
        <taxon>Heteroptera</taxon>
        <taxon>Panheteroptera</taxon>
        <taxon>Cimicomorpha</taxon>
        <taxon>Reduviidae</taxon>
        <taxon>Harpactorinae</taxon>
        <taxon>Harpactorini</taxon>
        <taxon>Rhynocoris</taxon>
    </lineage>
</organism>
<dbReference type="AlphaFoldDB" id="A0AAW1D784"/>
<reference evidence="3 4" key="1">
    <citation type="submission" date="2022-12" db="EMBL/GenBank/DDBJ databases">
        <title>Chromosome-level genome assembly of true bugs.</title>
        <authorList>
            <person name="Ma L."/>
            <person name="Li H."/>
        </authorList>
    </citation>
    <scope>NUCLEOTIDE SEQUENCE [LARGE SCALE GENOMIC DNA]</scope>
    <source>
        <strain evidence="3">Lab_2022b</strain>
    </source>
</reference>
<dbReference type="SUPFAM" id="SSF49854">
    <property type="entry name" value="Spermadhesin, CUB domain"/>
    <property type="match status" value="1"/>
</dbReference>
<dbReference type="InterPro" id="IPR000859">
    <property type="entry name" value="CUB_dom"/>
</dbReference>
<evidence type="ECO:0000259" key="2">
    <source>
        <dbReference type="Pfam" id="PF00431"/>
    </source>
</evidence>
<evidence type="ECO:0000313" key="4">
    <source>
        <dbReference type="Proteomes" id="UP001461498"/>
    </source>
</evidence>
<comment type="caution">
    <text evidence="3">The sequence shown here is derived from an EMBL/GenBank/DDBJ whole genome shotgun (WGS) entry which is preliminary data.</text>
</comment>
<gene>
    <name evidence="3" type="ORF">O3M35_008735</name>
</gene>
<dbReference type="EMBL" id="JAPXFL010000005">
    <property type="protein sequence ID" value="KAK9506884.1"/>
    <property type="molecule type" value="Genomic_DNA"/>
</dbReference>
<dbReference type="Pfam" id="PF00431">
    <property type="entry name" value="CUB"/>
    <property type="match status" value="1"/>
</dbReference>
<sequence>MLPTPKSSKSSKENCIGADNVVSFVMLDNRMEKIDTYCGLQVPKAVMSNGPRLIVRFTGTHSSRHARGFRAKYAFVTRKKLLFEARSGA</sequence>
<protein>
    <recommendedName>
        <fullName evidence="2">CUB domain-containing protein</fullName>
    </recommendedName>
</protein>
<evidence type="ECO:0000256" key="1">
    <source>
        <dbReference type="ARBA" id="ARBA00023157"/>
    </source>
</evidence>